<organism evidence="1 2">
    <name type="scientific">Megaselia scalaris</name>
    <name type="common">Humpbacked fly</name>
    <name type="synonym">Phora scalaris</name>
    <dbReference type="NCBI Taxonomy" id="36166"/>
    <lineage>
        <taxon>Eukaryota</taxon>
        <taxon>Metazoa</taxon>
        <taxon>Ecdysozoa</taxon>
        <taxon>Arthropoda</taxon>
        <taxon>Hexapoda</taxon>
        <taxon>Insecta</taxon>
        <taxon>Pterygota</taxon>
        <taxon>Neoptera</taxon>
        <taxon>Endopterygota</taxon>
        <taxon>Diptera</taxon>
        <taxon>Brachycera</taxon>
        <taxon>Muscomorpha</taxon>
        <taxon>Platypezoidea</taxon>
        <taxon>Phoridae</taxon>
        <taxon>Megaseliini</taxon>
        <taxon>Megaselia</taxon>
    </lineage>
</organism>
<evidence type="ECO:0000313" key="1">
    <source>
        <dbReference type="EnsemblMetazoa" id="MESCA001352-PA"/>
    </source>
</evidence>
<sequence length="66" mass="7583">MNCKDNINLTVAAKSTPRIIHCIHTLPIVRYYKDISTFGECPVVADRRMFLCASLRYTKNKLPPML</sequence>
<dbReference type="AlphaFoldDB" id="T1GDG6"/>
<dbReference type="EMBL" id="CAQQ02182329">
    <property type="status" value="NOT_ANNOTATED_CDS"/>
    <property type="molecule type" value="Genomic_DNA"/>
</dbReference>
<reference evidence="2" key="1">
    <citation type="submission" date="2013-02" db="EMBL/GenBank/DDBJ databases">
        <authorList>
            <person name="Hughes D."/>
        </authorList>
    </citation>
    <scope>NUCLEOTIDE SEQUENCE</scope>
    <source>
        <strain>Durham</strain>
        <strain evidence="2">NC isolate 2 -- Noor lab</strain>
    </source>
</reference>
<dbReference type="Proteomes" id="UP000015102">
    <property type="component" value="Unassembled WGS sequence"/>
</dbReference>
<dbReference type="HOGENOM" id="CLU_2834080_0_0_1"/>
<evidence type="ECO:0000313" key="2">
    <source>
        <dbReference type="Proteomes" id="UP000015102"/>
    </source>
</evidence>
<name>T1GDG6_MEGSC</name>
<proteinExistence type="predicted"/>
<reference evidence="1" key="2">
    <citation type="submission" date="2015-06" db="UniProtKB">
        <authorList>
            <consortium name="EnsemblMetazoa"/>
        </authorList>
    </citation>
    <scope>IDENTIFICATION</scope>
</reference>
<protein>
    <submittedName>
        <fullName evidence="1">Uncharacterized protein</fullName>
    </submittedName>
</protein>
<accession>T1GDG6</accession>
<keyword evidence="2" id="KW-1185">Reference proteome</keyword>
<dbReference type="EnsemblMetazoa" id="MESCA001352-RA">
    <property type="protein sequence ID" value="MESCA001352-PA"/>
    <property type="gene ID" value="MESCA001352"/>
</dbReference>